<evidence type="ECO:0000313" key="9">
    <source>
        <dbReference type="Proteomes" id="UP000255277"/>
    </source>
</evidence>
<evidence type="ECO:0000259" key="7">
    <source>
        <dbReference type="Pfam" id="PF00361"/>
    </source>
</evidence>
<evidence type="ECO:0000256" key="4">
    <source>
        <dbReference type="ARBA" id="ARBA00023065"/>
    </source>
</evidence>
<keyword evidence="3" id="KW-1003">Cell membrane</keyword>
<keyword evidence="5 6" id="KW-0812">Transmembrane</keyword>
<dbReference type="AlphaFoldDB" id="A0A380FC93"/>
<sequence length="93" mass="10137">MGGVVQQPTGEMAKVYSLVLFGALFHLMNHALYKGALFMGVGIIDHETGTRDIRKLSGLRKVLPITHVVMLVSALAMGGIPFLNGFLSKEMFF</sequence>
<dbReference type="Pfam" id="PF00361">
    <property type="entry name" value="Proton_antipo_M"/>
    <property type="match status" value="1"/>
</dbReference>
<proteinExistence type="predicted"/>
<gene>
    <name evidence="8" type="primary">mrpA_2</name>
    <name evidence="8" type="ORF">NCTC12195_01234</name>
</gene>
<keyword evidence="2" id="KW-0050">Antiport</keyword>
<evidence type="ECO:0000256" key="6">
    <source>
        <dbReference type="SAM" id="Phobius"/>
    </source>
</evidence>
<feature type="domain" description="NADH:quinone oxidoreductase/Mrp antiporter transmembrane" evidence="7">
    <location>
        <begin position="22"/>
        <end position="91"/>
    </location>
</feature>
<reference evidence="8 9" key="1">
    <citation type="submission" date="2018-06" db="EMBL/GenBank/DDBJ databases">
        <authorList>
            <consortium name="Pathogen Informatics"/>
            <person name="Doyle S."/>
        </authorList>
    </citation>
    <scope>NUCLEOTIDE SEQUENCE [LARGE SCALE GENOMIC DNA]</scope>
    <source>
        <strain evidence="8 9">NCTC12195</strain>
    </source>
</reference>
<dbReference type="InterPro" id="IPR001750">
    <property type="entry name" value="ND/Mrp_TM"/>
</dbReference>
<dbReference type="GO" id="GO:0006811">
    <property type="term" value="P:monoatomic ion transport"/>
    <property type="evidence" value="ECO:0007669"/>
    <property type="project" value="UniProtKB-KW"/>
</dbReference>
<evidence type="ECO:0000256" key="2">
    <source>
        <dbReference type="ARBA" id="ARBA00022449"/>
    </source>
</evidence>
<dbReference type="PANTHER" id="PTHR43373">
    <property type="entry name" value="NA(+)/H(+) ANTIPORTER SUBUNIT"/>
    <property type="match status" value="1"/>
</dbReference>
<organism evidence="8 9">
    <name type="scientific">Staphylococcus gallinarum</name>
    <dbReference type="NCBI Taxonomy" id="1293"/>
    <lineage>
        <taxon>Bacteria</taxon>
        <taxon>Bacillati</taxon>
        <taxon>Bacillota</taxon>
        <taxon>Bacilli</taxon>
        <taxon>Bacillales</taxon>
        <taxon>Staphylococcaceae</taxon>
        <taxon>Staphylococcus</taxon>
    </lineage>
</organism>
<comment type="subcellular location">
    <subcellularLocation>
        <location evidence="1">Cell membrane</location>
        <topology evidence="1">Multi-pass membrane protein</topology>
    </subcellularLocation>
    <subcellularLocation>
        <location evidence="5">Membrane</location>
        <topology evidence="5">Multi-pass membrane protein</topology>
    </subcellularLocation>
</comment>
<accession>A0A380FC93</accession>
<feature type="transmembrane region" description="Helical" evidence="6">
    <location>
        <begin position="62"/>
        <end position="83"/>
    </location>
</feature>
<protein>
    <submittedName>
        <fullName evidence="8">Monovalent cation/H+ antiporter subunit A</fullName>
    </submittedName>
</protein>
<keyword evidence="2" id="KW-0813">Transport</keyword>
<feature type="transmembrane region" description="Helical" evidence="6">
    <location>
        <begin position="15"/>
        <end position="41"/>
    </location>
</feature>
<dbReference type="Proteomes" id="UP000255277">
    <property type="component" value="Unassembled WGS sequence"/>
</dbReference>
<name>A0A380FC93_STAGA</name>
<dbReference type="EMBL" id="UHDK01000001">
    <property type="protein sequence ID" value="SUM31798.1"/>
    <property type="molecule type" value="Genomic_DNA"/>
</dbReference>
<evidence type="ECO:0000256" key="5">
    <source>
        <dbReference type="RuleBase" id="RU000320"/>
    </source>
</evidence>
<evidence type="ECO:0000256" key="3">
    <source>
        <dbReference type="ARBA" id="ARBA00022475"/>
    </source>
</evidence>
<keyword evidence="4" id="KW-0406">Ion transport</keyword>
<dbReference type="PANTHER" id="PTHR43373:SF1">
    <property type="entry name" value="NA(+)_H(+) ANTIPORTER SUBUNIT A"/>
    <property type="match status" value="1"/>
</dbReference>
<dbReference type="InterPro" id="IPR050616">
    <property type="entry name" value="CPA3_Na-H_Antiporter_A"/>
</dbReference>
<keyword evidence="6" id="KW-0472">Membrane</keyword>
<dbReference type="GO" id="GO:0005886">
    <property type="term" value="C:plasma membrane"/>
    <property type="evidence" value="ECO:0007669"/>
    <property type="project" value="UniProtKB-SubCell"/>
</dbReference>
<evidence type="ECO:0000313" key="8">
    <source>
        <dbReference type="EMBL" id="SUM31798.1"/>
    </source>
</evidence>
<dbReference type="GO" id="GO:0015297">
    <property type="term" value="F:antiporter activity"/>
    <property type="evidence" value="ECO:0007669"/>
    <property type="project" value="UniProtKB-KW"/>
</dbReference>
<keyword evidence="6" id="KW-1133">Transmembrane helix</keyword>
<evidence type="ECO:0000256" key="1">
    <source>
        <dbReference type="ARBA" id="ARBA00004651"/>
    </source>
</evidence>